<dbReference type="Proteomes" id="UP001056120">
    <property type="component" value="Linkage Group LG21"/>
</dbReference>
<name>A0ACB9CG27_9ASTR</name>
<proteinExistence type="predicted"/>
<sequence>MADLDLDDLIFSDTVTQSVTCEKGDEAQSSSAANVEEEEESESEGGSEGIEFDSSETESEKEEVPTNKYHRSLLIKRKAAGKPPLINRSKQQSDTSDEDYDFEGDLVPRKRAKVFERLPQKSTPIINLPLLQSKTRERKRLPMSR</sequence>
<evidence type="ECO:0000313" key="2">
    <source>
        <dbReference type="Proteomes" id="UP001056120"/>
    </source>
</evidence>
<reference evidence="1 2" key="2">
    <citation type="journal article" date="2022" name="Mol. Ecol. Resour.">
        <title>The genomes of chicory, endive, great burdock and yacon provide insights into Asteraceae paleo-polyploidization history and plant inulin production.</title>
        <authorList>
            <person name="Fan W."/>
            <person name="Wang S."/>
            <person name="Wang H."/>
            <person name="Wang A."/>
            <person name="Jiang F."/>
            <person name="Liu H."/>
            <person name="Zhao H."/>
            <person name="Xu D."/>
            <person name="Zhang Y."/>
        </authorList>
    </citation>
    <scope>NUCLEOTIDE SEQUENCE [LARGE SCALE GENOMIC DNA]</scope>
    <source>
        <strain evidence="2">cv. Yunnan</strain>
        <tissue evidence="1">Leaves</tissue>
    </source>
</reference>
<dbReference type="EMBL" id="CM042038">
    <property type="protein sequence ID" value="KAI3733239.1"/>
    <property type="molecule type" value="Genomic_DNA"/>
</dbReference>
<accession>A0ACB9CG27</accession>
<organism evidence="1 2">
    <name type="scientific">Smallanthus sonchifolius</name>
    <dbReference type="NCBI Taxonomy" id="185202"/>
    <lineage>
        <taxon>Eukaryota</taxon>
        <taxon>Viridiplantae</taxon>
        <taxon>Streptophyta</taxon>
        <taxon>Embryophyta</taxon>
        <taxon>Tracheophyta</taxon>
        <taxon>Spermatophyta</taxon>
        <taxon>Magnoliopsida</taxon>
        <taxon>eudicotyledons</taxon>
        <taxon>Gunneridae</taxon>
        <taxon>Pentapetalae</taxon>
        <taxon>asterids</taxon>
        <taxon>campanulids</taxon>
        <taxon>Asterales</taxon>
        <taxon>Asteraceae</taxon>
        <taxon>Asteroideae</taxon>
        <taxon>Heliantheae alliance</taxon>
        <taxon>Millerieae</taxon>
        <taxon>Smallanthus</taxon>
    </lineage>
</organism>
<evidence type="ECO:0000313" key="1">
    <source>
        <dbReference type="EMBL" id="KAI3733239.1"/>
    </source>
</evidence>
<keyword evidence="2" id="KW-1185">Reference proteome</keyword>
<reference evidence="2" key="1">
    <citation type="journal article" date="2022" name="Mol. Ecol. Resour.">
        <title>The genomes of chicory, endive, great burdock and yacon provide insights into Asteraceae palaeo-polyploidization history and plant inulin production.</title>
        <authorList>
            <person name="Fan W."/>
            <person name="Wang S."/>
            <person name="Wang H."/>
            <person name="Wang A."/>
            <person name="Jiang F."/>
            <person name="Liu H."/>
            <person name="Zhao H."/>
            <person name="Xu D."/>
            <person name="Zhang Y."/>
        </authorList>
    </citation>
    <scope>NUCLEOTIDE SEQUENCE [LARGE SCALE GENOMIC DNA]</scope>
    <source>
        <strain evidence="2">cv. Yunnan</strain>
    </source>
</reference>
<protein>
    <submittedName>
        <fullName evidence="1">Uncharacterized protein</fullName>
    </submittedName>
</protein>
<comment type="caution">
    <text evidence="1">The sequence shown here is derived from an EMBL/GenBank/DDBJ whole genome shotgun (WGS) entry which is preliminary data.</text>
</comment>
<gene>
    <name evidence="1" type="ORF">L1987_64459</name>
</gene>